<dbReference type="Proteomes" id="UP000069272">
    <property type="component" value="Chromosome X"/>
</dbReference>
<reference evidence="1" key="2">
    <citation type="submission" date="2022-08" db="UniProtKB">
        <authorList>
            <consortium name="EnsemblMetazoa"/>
        </authorList>
    </citation>
    <scope>IDENTIFICATION</scope>
    <source>
        <strain evidence="1">STECLA/ALBI9_A</strain>
    </source>
</reference>
<sequence length="199" mass="22077">MHFLAEIIKRSAGGKVHQQHPATVEYNGCSIHVHRLQHECSKMIDARVEQAMLQPDDTAAETLVAFVDRLTFHTKPYKIGHRLNQTYNHPTQQPNLNASYKANGKAAPPNKQIVTKAGTPELHHDARIEHRGNSCYQDRCQCCPRAVADVKADVTGSEMRQIRKPSRAPPISSSTIPAVNESTTTYCGGWFDAYCTDGA</sequence>
<proteinExistence type="predicted"/>
<dbReference type="EnsemblMetazoa" id="AALB014325-RA">
    <property type="protein sequence ID" value="AALB014325-PA"/>
    <property type="gene ID" value="AALB014325"/>
</dbReference>
<reference evidence="1 2" key="1">
    <citation type="journal article" date="2017" name="G3 (Bethesda)">
        <title>The Physical Genome Mapping of Anopheles albimanus Corrected Scaffold Misassemblies and Identified Interarm Rearrangements in Genus Anopheles.</title>
        <authorList>
            <person name="Artemov G.N."/>
            <person name="Peery A.N."/>
            <person name="Jiang X."/>
            <person name="Tu Z."/>
            <person name="Stegniy V.N."/>
            <person name="Sharakhova M.V."/>
            <person name="Sharakhov I.V."/>
        </authorList>
    </citation>
    <scope>NUCLEOTIDE SEQUENCE [LARGE SCALE GENOMIC DNA]</scope>
    <source>
        <strain evidence="1 2">ALBI9_A</strain>
    </source>
</reference>
<keyword evidence="2" id="KW-1185">Reference proteome</keyword>
<organism evidence="1 2">
    <name type="scientific">Anopheles albimanus</name>
    <name type="common">New world malaria mosquito</name>
    <dbReference type="NCBI Taxonomy" id="7167"/>
    <lineage>
        <taxon>Eukaryota</taxon>
        <taxon>Metazoa</taxon>
        <taxon>Ecdysozoa</taxon>
        <taxon>Arthropoda</taxon>
        <taxon>Hexapoda</taxon>
        <taxon>Insecta</taxon>
        <taxon>Pterygota</taxon>
        <taxon>Neoptera</taxon>
        <taxon>Endopterygota</taxon>
        <taxon>Diptera</taxon>
        <taxon>Nematocera</taxon>
        <taxon>Culicoidea</taxon>
        <taxon>Culicidae</taxon>
        <taxon>Anophelinae</taxon>
        <taxon>Anopheles</taxon>
    </lineage>
</organism>
<protein>
    <submittedName>
        <fullName evidence="1">Uncharacterized protein</fullName>
    </submittedName>
</protein>
<dbReference type="VEuPathDB" id="VectorBase:AALB014325"/>
<accession>A0A182FXF4</accession>
<dbReference type="AlphaFoldDB" id="A0A182FXF4"/>
<name>A0A182FXF4_ANOAL</name>
<evidence type="ECO:0000313" key="1">
    <source>
        <dbReference type="EnsemblMetazoa" id="AALB014325-PA"/>
    </source>
</evidence>
<evidence type="ECO:0000313" key="2">
    <source>
        <dbReference type="Proteomes" id="UP000069272"/>
    </source>
</evidence>